<protein>
    <submittedName>
        <fullName evidence="3">Uncharacterized protein</fullName>
    </submittedName>
</protein>
<dbReference type="HOGENOM" id="CLU_1961178_0_0_1"/>
<comment type="caution">
    <text evidence="3">The sequence shown here is derived from an EMBL/GenBank/DDBJ whole genome shotgun (WGS) entry which is preliminary data.</text>
</comment>
<dbReference type="Proteomes" id="UP000008383">
    <property type="component" value="Unassembled WGS sequence"/>
</dbReference>
<evidence type="ECO:0000313" key="3">
    <source>
        <dbReference type="EMBL" id="EFE42708.1"/>
    </source>
</evidence>
<evidence type="ECO:0000256" key="2">
    <source>
        <dbReference type="SAM" id="Phobius"/>
    </source>
</evidence>
<proteinExistence type="predicted"/>
<feature type="transmembrane region" description="Helical" evidence="2">
    <location>
        <begin position="107"/>
        <end position="125"/>
    </location>
</feature>
<dbReference type="RefSeq" id="XP_003023326.1">
    <property type="nucleotide sequence ID" value="XM_003023280.1"/>
</dbReference>
<keyword evidence="2" id="KW-1133">Transmembrane helix</keyword>
<feature type="region of interest" description="Disordered" evidence="1">
    <location>
        <begin position="1"/>
        <end position="28"/>
    </location>
</feature>
<name>D4D629_TRIVH</name>
<dbReference type="OrthoDB" id="3029470at2759"/>
<organism evidence="3 4">
    <name type="scientific">Trichophyton verrucosum (strain HKI 0517)</name>
    <dbReference type="NCBI Taxonomy" id="663202"/>
    <lineage>
        <taxon>Eukaryota</taxon>
        <taxon>Fungi</taxon>
        <taxon>Dikarya</taxon>
        <taxon>Ascomycota</taxon>
        <taxon>Pezizomycotina</taxon>
        <taxon>Eurotiomycetes</taxon>
        <taxon>Eurotiomycetidae</taxon>
        <taxon>Onygenales</taxon>
        <taxon>Arthrodermataceae</taxon>
        <taxon>Trichophyton</taxon>
    </lineage>
</organism>
<reference evidence="4" key="1">
    <citation type="journal article" date="2011" name="Genome Biol.">
        <title>Comparative and functional genomics provide insights into the pathogenicity of dermatophytic fungi.</title>
        <authorList>
            <person name="Burmester A."/>
            <person name="Shelest E."/>
            <person name="Gloeckner G."/>
            <person name="Heddergott C."/>
            <person name="Schindler S."/>
            <person name="Staib P."/>
            <person name="Heidel A."/>
            <person name="Felder M."/>
            <person name="Petzold A."/>
            <person name="Szafranski K."/>
            <person name="Feuermann M."/>
            <person name="Pedruzzi I."/>
            <person name="Priebe S."/>
            <person name="Groth M."/>
            <person name="Winkler R."/>
            <person name="Li W."/>
            <person name="Kniemeyer O."/>
            <person name="Schroeckh V."/>
            <person name="Hertweck C."/>
            <person name="Hube B."/>
            <person name="White T.C."/>
            <person name="Platzer M."/>
            <person name="Guthke R."/>
            <person name="Heitman J."/>
            <person name="Woestemeyer J."/>
            <person name="Zipfel P.F."/>
            <person name="Monod M."/>
            <person name="Brakhage A.A."/>
        </authorList>
    </citation>
    <scope>NUCLEOTIDE SEQUENCE [LARGE SCALE GENOMIC DNA]</scope>
    <source>
        <strain evidence="4">HKI 0517</strain>
    </source>
</reference>
<accession>D4D629</accession>
<gene>
    <name evidence="3" type="ORF">TRV_02552</name>
</gene>
<evidence type="ECO:0000256" key="1">
    <source>
        <dbReference type="SAM" id="MobiDB-lite"/>
    </source>
</evidence>
<keyword evidence="2" id="KW-0472">Membrane</keyword>
<dbReference type="AlphaFoldDB" id="D4D629"/>
<sequence>MKPKGWRSSVPVKRSASSSNNTEGDPDLVMEDTEELHHLLVRPSYESIYADQLTRVGHKIDPDLRLFLASIIAPDEARRDKEAYLFYWVTYVADPDNLVDTDDTSHLLLFHIVIGAVIMIVTSLSHRY</sequence>
<keyword evidence="4" id="KW-1185">Reference proteome</keyword>
<feature type="compositionally biased region" description="Low complexity" evidence="1">
    <location>
        <begin position="7"/>
        <end position="19"/>
    </location>
</feature>
<dbReference type="KEGG" id="tve:TRV_02552"/>
<dbReference type="GeneID" id="9583346"/>
<dbReference type="EMBL" id="ACYE01000131">
    <property type="protein sequence ID" value="EFE42708.1"/>
    <property type="molecule type" value="Genomic_DNA"/>
</dbReference>
<evidence type="ECO:0000313" key="4">
    <source>
        <dbReference type="Proteomes" id="UP000008383"/>
    </source>
</evidence>
<keyword evidence="2" id="KW-0812">Transmembrane</keyword>